<dbReference type="AlphaFoldDB" id="A0A075QWV7"/>
<dbReference type="GO" id="GO:0016887">
    <property type="term" value="F:ATP hydrolysis activity"/>
    <property type="evidence" value="ECO:0007669"/>
    <property type="project" value="InterPro"/>
</dbReference>
<dbReference type="eggNOG" id="COG1136">
    <property type="taxonomic scope" value="Bacteria"/>
</dbReference>
<evidence type="ECO:0000313" key="5">
    <source>
        <dbReference type="EMBL" id="AIG24887.1"/>
    </source>
</evidence>
<evidence type="ECO:0000256" key="1">
    <source>
        <dbReference type="ARBA" id="ARBA00022448"/>
    </source>
</evidence>
<dbReference type="InterPro" id="IPR017911">
    <property type="entry name" value="MacB-like_ATP-bd"/>
</dbReference>
<protein>
    <submittedName>
        <fullName evidence="5">ABC-type antimicrobial peptide transport system, ATPase YtrE</fullName>
    </submittedName>
</protein>
<organism evidence="5 6">
    <name type="scientific">Brevibacillus laterosporus LMG 15441</name>
    <dbReference type="NCBI Taxonomy" id="1042163"/>
    <lineage>
        <taxon>Bacteria</taxon>
        <taxon>Bacillati</taxon>
        <taxon>Bacillota</taxon>
        <taxon>Bacilli</taxon>
        <taxon>Bacillales</taxon>
        <taxon>Paenibacillaceae</taxon>
        <taxon>Brevibacillus</taxon>
    </lineage>
</organism>
<proteinExistence type="predicted"/>
<dbReference type="InterPro" id="IPR027417">
    <property type="entry name" value="P-loop_NTPase"/>
</dbReference>
<dbReference type="GO" id="GO:0005524">
    <property type="term" value="F:ATP binding"/>
    <property type="evidence" value="ECO:0007669"/>
    <property type="project" value="UniProtKB-KW"/>
</dbReference>
<evidence type="ECO:0000259" key="4">
    <source>
        <dbReference type="PROSITE" id="PS50893"/>
    </source>
</evidence>
<dbReference type="Gene3D" id="3.40.50.300">
    <property type="entry name" value="P-loop containing nucleotide triphosphate hydrolases"/>
    <property type="match status" value="1"/>
</dbReference>
<dbReference type="PROSITE" id="PS00211">
    <property type="entry name" value="ABC_TRANSPORTER_1"/>
    <property type="match status" value="1"/>
</dbReference>
<dbReference type="InterPro" id="IPR017871">
    <property type="entry name" value="ABC_transporter-like_CS"/>
</dbReference>
<dbReference type="SUPFAM" id="SSF52540">
    <property type="entry name" value="P-loop containing nucleoside triphosphate hydrolases"/>
    <property type="match status" value="1"/>
</dbReference>
<dbReference type="PANTHER" id="PTHR24220">
    <property type="entry name" value="IMPORT ATP-BINDING PROTEIN"/>
    <property type="match status" value="1"/>
</dbReference>
<keyword evidence="2" id="KW-0547">Nucleotide-binding</keyword>
<dbReference type="GO" id="GO:0005886">
    <property type="term" value="C:plasma membrane"/>
    <property type="evidence" value="ECO:0007669"/>
    <property type="project" value="TreeGrafter"/>
</dbReference>
<dbReference type="PANTHER" id="PTHR24220:SF86">
    <property type="entry name" value="ABC TRANSPORTER ABCH.1"/>
    <property type="match status" value="1"/>
</dbReference>
<dbReference type="CDD" id="cd03255">
    <property type="entry name" value="ABC_MJ0796_LolCDE_FtsE"/>
    <property type="match status" value="1"/>
</dbReference>
<dbReference type="PROSITE" id="PS50893">
    <property type="entry name" value="ABC_TRANSPORTER_2"/>
    <property type="match status" value="1"/>
</dbReference>
<dbReference type="EMBL" id="CP007806">
    <property type="protein sequence ID" value="AIG24887.1"/>
    <property type="molecule type" value="Genomic_DNA"/>
</dbReference>
<keyword evidence="6" id="KW-1185">Reference proteome</keyword>
<gene>
    <name evidence="5" type="primary">ytrE</name>
    <name evidence="5" type="ORF">BRLA_c005290</name>
</gene>
<dbReference type="STRING" id="1042163.BRLA_c005290"/>
<keyword evidence="1" id="KW-0813">Transport</keyword>
<sequence>MSNSIGELTVRDVNHFYRAGKLQVPVLHDINLHIGKSEFISLCGTSGSGKSTLLNLMAGLTRPEQGTIHVNGEEISKFNENQLCLFRRRCLGFVFQSFNLLPNLTAVENVELPLVFSGVSPRMRRKKALEILNRVGLENREHHKPNELSGGQQQRVSIARALVNEPGIVLADEPTGNLDTATEEEILQLMRQMNRESGTTFVIVTHDQEVASQSDRTIFLRDGYIQQ</sequence>
<dbReference type="InterPro" id="IPR015854">
    <property type="entry name" value="ABC_transpr_LolD-like"/>
</dbReference>
<dbReference type="FunFam" id="3.40.50.300:FF:000032">
    <property type="entry name" value="Export ABC transporter ATP-binding protein"/>
    <property type="match status" value="1"/>
</dbReference>
<evidence type="ECO:0000256" key="3">
    <source>
        <dbReference type="ARBA" id="ARBA00022840"/>
    </source>
</evidence>
<dbReference type="RefSeq" id="WP_003335648.1">
    <property type="nucleotide sequence ID" value="NZ_CP007806.1"/>
</dbReference>
<evidence type="ECO:0000256" key="2">
    <source>
        <dbReference type="ARBA" id="ARBA00022741"/>
    </source>
</evidence>
<name>A0A075QWV7_BRELA</name>
<feature type="domain" description="ABC transporter" evidence="4">
    <location>
        <begin position="10"/>
        <end position="227"/>
    </location>
</feature>
<evidence type="ECO:0000313" key="6">
    <source>
        <dbReference type="Proteomes" id="UP000005850"/>
    </source>
</evidence>
<dbReference type="KEGG" id="blr:BRLA_c005290"/>
<dbReference type="SMART" id="SM00382">
    <property type="entry name" value="AAA"/>
    <property type="match status" value="1"/>
</dbReference>
<dbReference type="InterPro" id="IPR003439">
    <property type="entry name" value="ABC_transporter-like_ATP-bd"/>
</dbReference>
<reference evidence="5 6" key="1">
    <citation type="journal article" date="2011" name="J. Bacteriol.">
        <title>Genome sequence of Brevibacillus laterosporus LMG 15441, a pathogen of invertebrates.</title>
        <authorList>
            <person name="Djukic M."/>
            <person name="Poehlein A."/>
            <person name="Thurmer A."/>
            <person name="Daniel R."/>
        </authorList>
    </citation>
    <scope>NUCLEOTIDE SEQUENCE [LARGE SCALE GENOMIC DNA]</scope>
    <source>
        <strain evidence="5 6">LMG 15441</strain>
    </source>
</reference>
<dbReference type="InterPro" id="IPR003593">
    <property type="entry name" value="AAA+_ATPase"/>
</dbReference>
<dbReference type="HOGENOM" id="CLU_000604_1_22_9"/>
<dbReference type="GO" id="GO:0022857">
    <property type="term" value="F:transmembrane transporter activity"/>
    <property type="evidence" value="ECO:0007669"/>
    <property type="project" value="UniProtKB-ARBA"/>
</dbReference>
<dbReference type="GO" id="GO:0098796">
    <property type="term" value="C:membrane protein complex"/>
    <property type="evidence" value="ECO:0007669"/>
    <property type="project" value="UniProtKB-ARBA"/>
</dbReference>
<dbReference type="Proteomes" id="UP000005850">
    <property type="component" value="Chromosome"/>
</dbReference>
<accession>A0A075QWV7</accession>
<keyword evidence="3" id="KW-0067">ATP-binding</keyword>
<dbReference type="Pfam" id="PF00005">
    <property type="entry name" value="ABC_tran"/>
    <property type="match status" value="1"/>
</dbReference>